<sequence>MPDEKPVATAVAVRELIDIELIDGGDTVAARFIAADGQIVGVVIPRRVFTELQVTVPDGSDRKR</sequence>
<gene>
    <name evidence="1" type="ORF">ABIC20_001330</name>
</gene>
<dbReference type="Proteomes" id="UP001549119">
    <property type="component" value="Unassembled WGS sequence"/>
</dbReference>
<dbReference type="GeneID" id="25390429"/>
<reference evidence="1 2" key="1">
    <citation type="submission" date="2024-06" db="EMBL/GenBank/DDBJ databases">
        <title>Genomics of switchgrass bacterial isolates.</title>
        <authorList>
            <person name="Shade A."/>
        </authorList>
    </citation>
    <scope>NUCLEOTIDE SEQUENCE [LARGE SCALE GENOMIC DNA]</scope>
    <source>
        <strain evidence="1 2">PvP084</strain>
    </source>
</reference>
<organism evidence="1 2">
    <name type="scientific">Methylobacterium radiotolerans</name>
    <dbReference type="NCBI Taxonomy" id="31998"/>
    <lineage>
        <taxon>Bacteria</taxon>
        <taxon>Pseudomonadati</taxon>
        <taxon>Pseudomonadota</taxon>
        <taxon>Alphaproteobacteria</taxon>
        <taxon>Hyphomicrobiales</taxon>
        <taxon>Methylobacteriaceae</taxon>
        <taxon>Methylobacterium</taxon>
    </lineage>
</organism>
<comment type="caution">
    <text evidence="1">The sequence shown here is derived from an EMBL/GenBank/DDBJ whole genome shotgun (WGS) entry which is preliminary data.</text>
</comment>
<accession>A0ABV2NC11</accession>
<proteinExistence type="predicted"/>
<evidence type="ECO:0000313" key="1">
    <source>
        <dbReference type="EMBL" id="MET3864021.1"/>
    </source>
</evidence>
<name>A0ABV2NC11_9HYPH</name>
<evidence type="ECO:0000313" key="2">
    <source>
        <dbReference type="Proteomes" id="UP001549119"/>
    </source>
</evidence>
<dbReference type="EMBL" id="JBEPNW010000002">
    <property type="protein sequence ID" value="MET3864021.1"/>
    <property type="molecule type" value="Genomic_DNA"/>
</dbReference>
<dbReference type="RefSeq" id="WP_133250851.1">
    <property type="nucleotide sequence ID" value="NZ_BJXP01000068.1"/>
</dbReference>
<protein>
    <submittedName>
        <fullName evidence="1">Uncharacterized protein</fullName>
    </submittedName>
</protein>
<keyword evidence="2" id="KW-1185">Reference proteome</keyword>